<dbReference type="AlphaFoldDB" id="A0A7W4Z296"/>
<dbReference type="GO" id="GO:0012505">
    <property type="term" value="C:endomembrane system"/>
    <property type="evidence" value="ECO:0007669"/>
    <property type="project" value="UniProtKB-SubCell"/>
</dbReference>
<evidence type="ECO:0000256" key="4">
    <source>
        <dbReference type="ARBA" id="ARBA00023136"/>
    </source>
</evidence>
<reference evidence="7 8" key="1">
    <citation type="submission" date="2020-08" db="EMBL/GenBank/DDBJ databases">
        <title>Sequencing the genomes of 1000 actinobacteria strains.</title>
        <authorList>
            <person name="Klenk H.-P."/>
        </authorList>
    </citation>
    <scope>NUCLEOTIDE SEQUENCE [LARGE SCALE GENOMIC DNA]</scope>
    <source>
        <strain evidence="7 8">DSM 105498</strain>
    </source>
</reference>
<evidence type="ECO:0000313" key="7">
    <source>
        <dbReference type="EMBL" id="MBB3044194.1"/>
    </source>
</evidence>
<accession>A0A7W4Z296</accession>
<feature type="domain" description="DUF202" evidence="6">
    <location>
        <begin position="11"/>
        <end position="75"/>
    </location>
</feature>
<gene>
    <name evidence="7" type="ORF">FHU40_004031</name>
</gene>
<dbReference type="RefSeq" id="WP_183594089.1">
    <property type="nucleotide sequence ID" value="NZ_JACHWR010000003.1"/>
</dbReference>
<organism evidence="7 8">
    <name type="scientific">Nocardioides soli</name>
    <dbReference type="NCBI Taxonomy" id="1036020"/>
    <lineage>
        <taxon>Bacteria</taxon>
        <taxon>Bacillati</taxon>
        <taxon>Actinomycetota</taxon>
        <taxon>Actinomycetes</taxon>
        <taxon>Propionibacteriales</taxon>
        <taxon>Nocardioidaceae</taxon>
        <taxon>Nocardioides</taxon>
    </lineage>
</organism>
<keyword evidence="8" id="KW-1185">Reference proteome</keyword>
<dbReference type="EMBL" id="JACHWR010000003">
    <property type="protein sequence ID" value="MBB3044194.1"/>
    <property type="molecule type" value="Genomic_DNA"/>
</dbReference>
<name>A0A7W4Z296_9ACTN</name>
<comment type="caution">
    <text evidence="7">The sequence shown here is derived from an EMBL/GenBank/DDBJ whole genome shotgun (WGS) entry which is preliminary data.</text>
</comment>
<proteinExistence type="predicted"/>
<protein>
    <submittedName>
        <fullName evidence="7">Putative membrane protein</fullName>
    </submittedName>
</protein>
<dbReference type="InterPro" id="IPR003807">
    <property type="entry name" value="DUF202"/>
</dbReference>
<keyword evidence="3 5" id="KW-1133">Transmembrane helix</keyword>
<feature type="transmembrane region" description="Helical" evidence="5">
    <location>
        <begin position="44"/>
        <end position="65"/>
    </location>
</feature>
<feature type="transmembrane region" description="Helical" evidence="5">
    <location>
        <begin position="86"/>
        <end position="108"/>
    </location>
</feature>
<evidence type="ECO:0000313" key="8">
    <source>
        <dbReference type="Proteomes" id="UP000589626"/>
    </source>
</evidence>
<sequence length="112" mass="11171">MTGRPHALARDPGVQLERTALAWRRTSLSIAVGAAFLARMAVEAVGVAGLAAALLCAGLAVATAVTGARRYGGAVRRTPDAGRAAALAAAGVCSLGLVLVLISCAHLARTVL</sequence>
<evidence type="ECO:0000256" key="2">
    <source>
        <dbReference type="ARBA" id="ARBA00022692"/>
    </source>
</evidence>
<keyword evidence="4 5" id="KW-0472">Membrane</keyword>
<dbReference type="Proteomes" id="UP000589626">
    <property type="component" value="Unassembled WGS sequence"/>
</dbReference>
<evidence type="ECO:0000256" key="1">
    <source>
        <dbReference type="ARBA" id="ARBA00004127"/>
    </source>
</evidence>
<dbReference type="Pfam" id="PF02656">
    <property type="entry name" value="DUF202"/>
    <property type="match status" value="1"/>
</dbReference>
<evidence type="ECO:0000256" key="5">
    <source>
        <dbReference type="SAM" id="Phobius"/>
    </source>
</evidence>
<comment type="subcellular location">
    <subcellularLocation>
        <location evidence="1">Endomembrane system</location>
        <topology evidence="1">Multi-pass membrane protein</topology>
    </subcellularLocation>
</comment>
<evidence type="ECO:0000259" key="6">
    <source>
        <dbReference type="Pfam" id="PF02656"/>
    </source>
</evidence>
<evidence type="ECO:0000256" key="3">
    <source>
        <dbReference type="ARBA" id="ARBA00022989"/>
    </source>
</evidence>
<keyword evidence="2 5" id="KW-0812">Transmembrane</keyword>